<dbReference type="SUPFAM" id="SSF50692">
    <property type="entry name" value="ADC-like"/>
    <property type="match status" value="1"/>
</dbReference>
<dbReference type="Gene3D" id="1.10.8.60">
    <property type="match status" value="2"/>
</dbReference>
<dbReference type="GO" id="GO:0005737">
    <property type="term" value="C:cytoplasm"/>
    <property type="evidence" value="ECO:0007669"/>
    <property type="project" value="UniProtKB-ARBA"/>
</dbReference>
<evidence type="ECO:0000259" key="7">
    <source>
        <dbReference type="SMART" id="SM01072"/>
    </source>
</evidence>
<dbReference type="RefSeq" id="WP_007623749.1">
    <property type="nucleotide sequence ID" value="NZ_BANX01000032.1"/>
</dbReference>
<feature type="region of interest" description="Disordered" evidence="5">
    <location>
        <begin position="187"/>
        <end position="282"/>
    </location>
</feature>
<dbReference type="SMART" id="SM01073">
    <property type="entry name" value="CDC48_N"/>
    <property type="match status" value="1"/>
</dbReference>
<dbReference type="PROSITE" id="PS00674">
    <property type="entry name" value="AAA"/>
    <property type="match status" value="1"/>
</dbReference>
<keyword evidence="2 4" id="KW-0547">Nucleotide-binding</keyword>
<keyword evidence="10" id="KW-1185">Reference proteome</keyword>
<name>M0QRE0_9ACTN</name>
<evidence type="ECO:0000256" key="1">
    <source>
        <dbReference type="ARBA" id="ARBA00022737"/>
    </source>
</evidence>
<dbReference type="InterPro" id="IPR003959">
    <property type="entry name" value="ATPase_AAA_core"/>
</dbReference>
<comment type="caution">
    <text evidence="9">The sequence shown here is derived from an EMBL/GenBank/DDBJ whole genome shotgun (WGS) entry which is preliminary data.</text>
</comment>
<sequence>MTAQLTLTARLNPSAAENRRGIVRVHPEVLAALGLREWDAVSITGARVTAAVVAAADDATPTGTALFDDITFSNAGVREDASVVLAPVVVHGAAHVTVTGSALAGQSVTESTLRRALLGKVLTVGDAVSLLPRDLGPELAAGEATRSLARSVGITWTNELLTVSTTDPGGPVSVQTNTAVLWATAGASASARTSSVERRAATAGPGTTSVRQGWSTSEPVDKSARQVLPADDAASSSGAAAHDARTTLAPSGSGDAAPAVARPATPVESPTTPPPSARPRSVSELVGVDTQVGKLQEWLSITLDEPQVLRTLGAAPRLGVLITGPAGVGKATLVRAVCADRRVATVDGPTVGAMESTARLNAIAGAIADLRAHAPGVLLVTDVDALLPAEVEPVSTLILEELRAAIGDGTIALIATTAEPIKLDSRLRDPSLCDRELIVALPDAALRGRLLGAILAGVPSEGDLDLDTIAARTPGFVAGDLAALAREAALRAAARSASAGADPALTAADLLGALEVIRPVSRLDSPEVALGSITLDDVGDMVETKQALTEAVLWPLQHPDTFTRLGVAPPRGVLLFGPPGCGKTFVVRALAASGRLSVHTVKGAELMDKWVGSSEKAVRDLFARARESAPSLIFLDEVDALAPRRGQSSDSGVGDRVVAALLTELDGVEPLQDVVVLGATNRPDLIDPALLRPGRLERLVFVPPPDADARAEILRTSGRHVPLADDVDIDSLAADLDGYSAADCSALLREAALSAMRRNIDAATVTADDVADARARVRPSLDAAQVENLRAYAERRVD</sequence>
<evidence type="ECO:0000256" key="2">
    <source>
        <dbReference type="ARBA" id="ARBA00022741"/>
    </source>
</evidence>
<feature type="compositionally biased region" description="Low complexity" evidence="5">
    <location>
        <begin position="230"/>
        <end position="241"/>
    </location>
</feature>
<evidence type="ECO:0000259" key="6">
    <source>
        <dbReference type="SMART" id="SM00382"/>
    </source>
</evidence>
<dbReference type="Gene3D" id="3.40.50.300">
    <property type="entry name" value="P-loop containing nucleotide triphosphate hydrolases"/>
    <property type="match status" value="2"/>
</dbReference>
<feature type="domain" description="CDC48" evidence="7">
    <location>
        <begin position="104"/>
        <end position="189"/>
    </location>
</feature>
<dbReference type="Proteomes" id="UP000011666">
    <property type="component" value="Unassembled WGS sequence"/>
</dbReference>
<dbReference type="InterPro" id="IPR050168">
    <property type="entry name" value="AAA_ATPase_domain"/>
</dbReference>
<accession>M0QRE0</accession>
<dbReference type="PANTHER" id="PTHR23077:SF171">
    <property type="entry name" value="NUCLEAR VALOSIN-CONTAINING PROTEIN-LIKE"/>
    <property type="match status" value="1"/>
</dbReference>
<protein>
    <submittedName>
        <fullName evidence="9">Putative ATPase</fullName>
    </submittedName>
</protein>
<evidence type="ECO:0000256" key="5">
    <source>
        <dbReference type="SAM" id="MobiDB-lite"/>
    </source>
</evidence>
<dbReference type="CDD" id="cd19511">
    <property type="entry name" value="RecA-like_CDC48_r2-like"/>
    <property type="match status" value="1"/>
</dbReference>
<dbReference type="GO" id="GO:0005524">
    <property type="term" value="F:ATP binding"/>
    <property type="evidence" value="ECO:0007669"/>
    <property type="project" value="UniProtKB-KW"/>
</dbReference>
<feature type="domain" description="CDC48 N-terminal subdomain" evidence="8">
    <location>
        <begin position="6"/>
        <end position="90"/>
    </location>
</feature>
<dbReference type="InterPro" id="IPR041569">
    <property type="entry name" value="AAA_lid_3"/>
</dbReference>
<reference evidence="9 10" key="1">
    <citation type="submission" date="2013-01" db="EMBL/GenBank/DDBJ databases">
        <title>Whole genome shotgun sequence of Gordonia soli NBRC 108243.</title>
        <authorList>
            <person name="Isaki-Nakamura S."/>
            <person name="Hosoyama A."/>
            <person name="Tsuchikane K."/>
            <person name="Ando Y."/>
            <person name="Baba S."/>
            <person name="Ohji S."/>
            <person name="Hamada M."/>
            <person name="Tamura T."/>
            <person name="Yamazoe A."/>
            <person name="Yamazaki S."/>
            <person name="Fujita N."/>
        </authorList>
    </citation>
    <scope>NUCLEOTIDE SEQUENCE [LARGE SCALE GENOMIC DNA]</scope>
    <source>
        <strain evidence="9 10">NBRC 108243</strain>
    </source>
</reference>
<dbReference type="Pfam" id="PF02359">
    <property type="entry name" value="CDC48_N"/>
    <property type="match status" value="1"/>
</dbReference>
<dbReference type="Gene3D" id="2.40.40.20">
    <property type="match status" value="1"/>
</dbReference>
<dbReference type="OrthoDB" id="9809379at2"/>
<dbReference type="SUPFAM" id="SSF52540">
    <property type="entry name" value="P-loop containing nucleoside triphosphate hydrolases"/>
    <property type="match status" value="2"/>
</dbReference>
<evidence type="ECO:0000259" key="8">
    <source>
        <dbReference type="SMART" id="SM01073"/>
    </source>
</evidence>
<keyword evidence="1" id="KW-0677">Repeat</keyword>
<dbReference type="AlphaFoldDB" id="M0QRE0"/>
<dbReference type="EMBL" id="BANX01000032">
    <property type="protein sequence ID" value="GAC70067.1"/>
    <property type="molecule type" value="Genomic_DNA"/>
</dbReference>
<dbReference type="InterPro" id="IPR009010">
    <property type="entry name" value="Asp_de-COase-like_dom_sf"/>
</dbReference>
<feature type="domain" description="AAA+ ATPase" evidence="6">
    <location>
        <begin position="569"/>
        <end position="706"/>
    </location>
</feature>
<evidence type="ECO:0000313" key="9">
    <source>
        <dbReference type="EMBL" id="GAC70067.1"/>
    </source>
</evidence>
<dbReference type="eggNOG" id="COG0464">
    <property type="taxonomic scope" value="Bacteria"/>
</dbReference>
<dbReference type="PANTHER" id="PTHR23077">
    <property type="entry name" value="AAA-FAMILY ATPASE"/>
    <property type="match status" value="1"/>
</dbReference>
<dbReference type="FunFam" id="3.40.50.300:FF:000018">
    <property type="entry name" value="Cell division control 48"/>
    <property type="match status" value="1"/>
</dbReference>
<organism evidence="9 10">
    <name type="scientific">Gordonia soli NBRC 108243</name>
    <dbReference type="NCBI Taxonomy" id="1223545"/>
    <lineage>
        <taxon>Bacteria</taxon>
        <taxon>Bacillati</taxon>
        <taxon>Actinomycetota</taxon>
        <taxon>Actinomycetes</taxon>
        <taxon>Mycobacteriales</taxon>
        <taxon>Gordoniaceae</taxon>
        <taxon>Gordonia</taxon>
    </lineage>
</organism>
<dbReference type="Pfam" id="PF00004">
    <property type="entry name" value="AAA"/>
    <property type="match status" value="2"/>
</dbReference>
<dbReference type="STRING" id="1223545.GS4_32_00110"/>
<dbReference type="InterPro" id="IPR027417">
    <property type="entry name" value="P-loop_NTPase"/>
</dbReference>
<dbReference type="GO" id="GO:0016887">
    <property type="term" value="F:ATP hydrolysis activity"/>
    <property type="evidence" value="ECO:0007669"/>
    <property type="project" value="InterPro"/>
</dbReference>
<gene>
    <name evidence="9" type="ORF">GS4_32_00110</name>
</gene>
<dbReference type="InterPro" id="IPR003593">
    <property type="entry name" value="AAA+_ATPase"/>
</dbReference>
<dbReference type="Pfam" id="PF17862">
    <property type="entry name" value="AAA_lid_3"/>
    <property type="match status" value="2"/>
</dbReference>
<dbReference type="SMART" id="SM01072">
    <property type="entry name" value="CDC48_2"/>
    <property type="match status" value="1"/>
</dbReference>
<dbReference type="InterPro" id="IPR004201">
    <property type="entry name" value="Cdc48_dom2"/>
</dbReference>
<feature type="domain" description="AAA+ ATPase" evidence="6">
    <location>
        <begin position="316"/>
        <end position="443"/>
    </location>
</feature>
<proteinExistence type="inferred from homology"/>
<feature type="compositionally biased region" description="Polar residues" evidence="5">
    <location>
        <begin position="205"/>
        <end position="218"/>
    </location>
</feature>
<feature type="compositionally biased region" description="Low complexity" evidence="5">
    <location>
        <begin position="256"/>
        <end position="270"/>
    </location>
</feature>
<evidence type="ECO:0000256" key="3">
    <source>
        <dbReference type="ARBA" id="ARBA00022840"/>
    </source>
</evidence>
<dbReference type="InterPro" id="IPR003338">
    <property type="entry name" value="CDC4_N-term_subdom"/>
</dbReference>
<keyword evidence="3 4" id="KW-0067">ATP-binding</keyword>
<dbReference type="SMART" id="SM00382">
    <property type="entry name" value="AAA"/>
    <property type="match status" value="2"/>
</dbReference>
<comment type="similarity">
    <text evidence="4">Belongs to the AAA ATPase family.</text>
</comment>
<evidence type="ECO:0000256" key="4">
    <source>
        <dbReference type="RuleBase" id="RU003651"/>
    </source>
</evidence>
<dbReference type="eggNOG" id="COG1222">
    <property type="taxonomic scope" value="Bacteria"/>
</dbReference>
<evidence type="ECO:0000313" key="10">
    <source>
        <dbReference type="Proteomes" id="UP000011666"/>
    </source>
</evidence>
<dbReference type="InterPro" id="IPR003960">
    <property type="entry name" value="ATPase_AAA_CS"/>
</dbReference>